<dbReference type="SUPFAM" id="SSF53254">
    <property type="entry name" value="Phosphoglycerate mutase-like"/>
    <property type="match status" value="1"/>
</dbReference>
<dbReference type="PANTHER" id="PTHR20963:SF8">
    <property type="entry name" value="MULTIPLE INOSITOL POLYPHOSPHATE PHOSPHATASE 1"/>
    <property type="match status" value="1"/>
</dbReference>
<evidence type="ECO:0000256" key="7">
    <source>
        <dbReference type="ARBA" id="ARBA00022729"/>
    </source>
</evidence>
<sequence>MNMQCLLVFTILCVYLTNATLKQCYWNDGCSYKYFSSKTSYDAVRGDIRDAKLGDCEPVSIWHIMRHGPRNPGPDFARKIKTALSYKDDIIKSYEKGNSSLCAQDVDNLKAYEVPEDMFIYVSKLTEEGYNDMFQIGKRIAQTFPKLVESLDDGSYEFRAVYGHWIEKSLKAYVEGLAGDKTVNISEVNLSFDNIAPYAACGIYQKEVKANPALYAEVDYYEKTDDYLAAKHRIERRNGLNYDLSGENITSLHDLCRYTWSSKEKSSPWCAVFTKEDLEVLEYVGDLRHYYRNSYGHPVNKLYGGPPLWDLLTTFQLAKDGKGKKVTSYLSHATMMDMIYTALGLYKDEYPLNGTARVRNRKWRSSFRSGYCANMLAVLNRCSERNSTEFKVAFYLNENPMTELCDDGICTWEEFEKLLQPFIGSKIDLKFCKFMNTRFR</sequence>
<dbReference type="EMBL" id="JAHIBW010000022">
    <property type="protein sequence ID" value="KAG7299761.1"/>
    <property type="molecule type" value="Genomic_DNA"/>
</dbReference>
<comment type="catalytic activity">
    <reaction evidence="15">
        <text>(2R)-2,3-bisphosphoglycerate + H2O = (2R)-2-phosphoglycerate + phosphate</text>
        <dbReference type="Rhea" id="RHEA:27381"/>
        <dbReference type="ChEBI" id="CHEBI:15377"/>
        <dbReference type="ChEBI" id="CHEBI:43474"/>
        <dbReference type="ChEBI" id="CHEBI:58248"/>
        <dbReference type="ChEBI" id="CHEBI:58289"/>
        <dbReference type="EC" id="3.1.3.80"/>
    </reaction>
    <physiologicalReaction direction="left-to-right" evidence="15">
        <dbReference type="Rhea" id="RHEA:27382"/>
    </physiologicalReaction>
</comment>
<keyword evidence="9" id="KW-0472">Membrane</keyword>
<evidence type="ECO:0000256" key="3">
    <source>
        <dbReference type="ARBA" id="ARBA00012976"/>
    </source>
</evidence>
<feature type="signal peptide" evidence="16">
    <location>
        <begin position="1"/>
        <end position="19"/>
    </location>
</feature>
<dbReference type="CDD" id="cd07061">
    <property type="entry name" value="HP_HAP_like"/>
    <property type="match status" value="1"/>
</dbReference>
<evidence type="ECO:0000256" key="12">
    <source>
        <dbReference type="ARBA" id="ARBA00043668"/>
    </source>
</evidence>
<evidence type="ECO:0000256" key="9">
    <source>
        <dbReference type="ARBA" id="ARBA00023136"/>
    </source>
</evidence>
<reference evidence="17 18" key="1">
    <citation type="submission" date="2021-06" db="EMBL/GenBank/DDBJ databases">
        <title>A haploid diamondback moth (Plutella xylostella L.) genome assembly resolves 31 chromosomes and identifies a diamide resistance mutation.</title>
        <authorList>
            <person name="Ward C.M."/>
            <person name="Perry K.D."/>
            <person name="Baker G."/>
            <person name="Powis K."/>
            <person name="Heckel D.G."/>
            <person name="Baxter S.W."/>
        </authorList>
    </citation>
    <scope>NUCLEOTIDE SEQUENCE [LARGE SCALE GENOMIC DNA]</scope>
    <source>
        <strain evidence="17 18">LV</strain>
        <tissue evidence="17">Single pupa</tissue>
    </source>
</reference>
<accession>A0ABQ7Q3J9</accession>
<comment type="subcellular location">
    <subcellularLocation>
        <location evidence="1">Cell membrane</location>
    </subcellularLocation>
</comment>
<dbReference type="Pfam" id="PF00328">
    <property type="entry name" value="His_Phos_2"/>
    <property type="match status" value="1"/>
</dbReference>
<comment type="caution">
    <text evidence="17">The sequence shown here is derived from an EMBL/GenBank/DDBJ whole genome shotgun (WGS) entry which is preliminary data.</text>
</comment>
<evidence type="ECO:0000256" key="15">
    <source>
        <dbReference type="ARBA" id="ARBA00043832"/>
    </source>
</evidence>
<evidence type="ECO:0000256" key="14">
    <source>
        <dbReference type="ARBA" id="ARBA00043691"/>
    </source>
</evidence>
<dbReference type="InterPro" id="IPR029033">
    <property type="entry name" value="His_PPase_superfam"/>
</dbReference>
<keyword evidence="6" id="KW-1003">Cell membrane</keyword>
<feature type="chain" id="PRO_5046418217" description="Multiple inositol polyphosphate phosphatase 1" evidence="16">
    <location>
        <begin position="20"/>
        <end position="440"/>
    </location>
</feature>
<name>A0ABQ7Q3J9_PLUXY</name>
<evidence type="ECO:0000256" key="6">
    <source>
        <dbReference type="ARBA" id="ARBA00022475"/>
    </source>
</evidence>
<comment type="catalytic activity">
    <reaction evidence="14">
        <text>1D-myo-inositol hexakisphosphate + H2O = 1D-myo-inositol 1,2,4,5,6-pentakisphosphate + phosphate</text>
        <dbReference type="Rhea" id="RHEA:16989"/>
        <dbReference type="ChEBI" id="CHEBI:15377"/>
        <dbReference type="ChEBI" id="CHEBI:43474"/>
        <dbReference type="ChEBI" id="CHEBI:57798"/>
        <dbReference type="ChEBI" id="CHEBI:58130"/>
        <dbReference type="EC" id="3.1.3.62"/>
    </reaction>
    <physiologicalReaction direction="left-to-right" evidence="14">
        <dbReference type="Rhea" id="RHEA:16990"/>
    </physiologicalReaction>
</comment>
<dbReference type="InterPro" id="IPR000560">
    <property type="entry name" value="His_Pase_clade-2"/>
</dbReference>
<dbReference type="InterPro" id="IPR016274">
    <property type="entry name" value="Histidine_acid_Pase_euk"/>
</dbReference>
<protein>
    <recommendedName>
        <fullName evidence="5">Multiple inositol polyphosphate phosphatase 1</fullName>
        <ecNumber evidence="4">3.1.3.62</ecNumber>
        <ecNumber evidence="3">3.1.3.80</ecNumber>
    </recommendedName>
    <alternativeName>
        <fullName evidence="11">2,3-bisphosphoglycerate 3-phosphatase</fullName>
    </alternativeName>
</protein>
<dbReference type="Gene3D" id="3.40.50.1240">
    <property type="entry name" value="Phosphoglycerate mutase-like"/>
    <property type="match status" value="1"/>
</dbReference>
<evidence type="ECO:0000256" key="4">
    <source>
        <dbReference type="ARBA" id="ARBA00013040"/>
    </source>
</evidence>
<evidence type="ECO:0000256" key="8">
    <source>
        <dbReference type="ARBA" id="ARBA00022801"/>
    </source>
</evidence>
<evidence type="ECO:0000313" key="18">
    <source>
        <dbReference type="Proteomes" id="UP000823941"/>
    </source>
</evidence>
<proteinExistence type="inferred from homology"/>
<keyword evidence="10" id="KW-0325">Glycoprotein</keyword>
<dbReference type="PANTHER" id="PTHR20963">
    <property type="entry name" value="MULTIPLE INOSITOL POLYPHOSPHATE PHOSPHATASE-RELATED"/>
    <property type="match status" value="1"/>
</dbReference>
<comment type="catalytic activity">
    <reaction evidence="12">
        <text>1D-myo-inositol 1,2,5,6-tetrakisphosphate + H2O = 1D-myo-inositol 1,2,6-trisphosphate + phosphate</text>
        <dbReference type="Rhea" id="RHEA:77119"/>
        <dbReference type="ChEBI" id="CHEBI:15377"/>
        <dbReference type="ChEBI" id="CHEBI:43474"/>
        <dbReference type="ChEBI" id="CHEBI:195535"/>
        <dbReference type="ChEBI" id="CHEBI:195537"/>
        <dbReference type="EC" id="3.1.3.62"/>
    </reaction>
    <physiologicalReaction direction="left-to-right" evidence="12">
        <dbReference type="Rhea" id="RHEA:77120"/>
    </physiologicalReaction>
</comment>
<dbReference type="PIRSF" id="PIRSF000894">
    <property type="entry name" value="Acid_phosphatase"/>
    <property type="match status" value="1"/>
</dbReference>
<gene>
    <name evidence="17" type="ORF">JYU34_016770</name>
</gene>
<keyword evidence="7 16" id="KW-0732">Signal</keyword>
<dbReference type="Proteomes" id="UP000823941">
    <property type="component" value="Chromosome 22"/>
</dbReference>
<evidence type="ECO:0000256" key="16">
    <source>
        <dbReference type="SAM" id="SignalP"/>
    </source>
</evidence>
<keyword evidence="8" id="KW-0378">Hydrolase</keyword>
<evidence type="ECO:0000256" key="13">
    <source>
        <dbReference type="ARBA" id="ARBA00043671"/>
    </source>
</evidence>
<comment type="similarity">
    <text evidence="2">Belongs to the histidine acid phosphatase family. MINPP1 subfamily.</text>
</comment>
<keyword evidence="18" id="KW-1185">Reference proteome</keyword>
<evidence type="ECO:0000256" key="2">
    <source>
        <dbReference type="ARBA" id="ARBA00008422"/>
    </source>
</evidence>
<evidence type="ECO:0000256" key="1">
    <source>
        <dbReference type="ARBA" id="ARBA00004236"/>
    </source>
</evidence>
<evidence type="ECO:0000256" key="11">
    <source>
        <dbReference type="ARBA" id="ARBA00031642"/>
    </source>
</evidence>
<evidence type="ECO:0000256" key="10">
    <source>
        <dbReference type="ARBA" id="ARBA00023180"/>
    </source>
</evidence>
<evidence type="ECO:0000313" key="17">
    <source>
        <dbReference type="EMBL" id="KAG7299761.1"/>
    </source>
</evidence>
<comment type="catalytic activity">
    <reaction evidence="13">
        <text>1D-myo-inositol 1,2,4,5,6-pentakisphosphate + H2O = 1D-myo-inositol 1,2,5,6-tetrakisphosphate + phosphate</text>
        <dbReference type="Rhea" id="RHEA:77115"/>
        <dbReference type="ChEBI" id="CHEBI:15377"/>
        <dbReference type="ChEBI" id="CHEBI:43474"/>
        <dbReference type="ChEBI" id="CHEBI:57798"/>
        <dbReference type="ChEBI" id="CHEBI:195535"/>
        <dbReference type="EC" id="3.1.3.62"/>
    </reaction>
    <physiologicalReaction direction="left-to-right" evidence="13">
        <dbReference type="Rhea" id="RHEA:77116"/>
    </physiologicalReaction>
</comment>
<dbReference type="EC" id="3.1.3.80" evidence="3"/>
<evidence type="ECO:0000256" key="5">
    <source>
        <dbReference type="ARBA" id="ARBA00018097"/>
    </source>
</evidence>
<organism evidence="17 18">
    <name type="scientific">Plutella xylostella</name>
    <name type="common">Diamondback moth</name>
    <name type="synonym">Plutella maculipennis</name>
    <dbReference type="NCBI Taxonomy" id="51655"/>
    <lineage>
        <taxon>Eukaryota</taxon>
        <taxon>Metazoa</taxon>
        <taxon>Ecdysozoa</taxon>
        <taxon>Arthropoda</taxon>
        <taxon>Hexapoda</taxon>
        <taxon>Insecta</taxon>
        <taxon>Pterygota</taxon>
        <taxon>Neoptera</taxon>
        <taxon>Endopterygota</taxon>
        <taxon>Lepidoptera</taxon>
        <taxon>Glossata</taxon>
        <taxon>Ditrysia</taxon>
        <taxon>Yponomeutoidea</taxon>
        <taxon>Plutellidae</taxon>
        <taxon>Plutella</taxon>
    </lineage>
</organism>
<dbReference type="EC" id="3.1.3.62" evidence="4"/>